<evidence type="ECO:0000259" key="18">
    <source>
        <dbReference type="PROSITE" id="PS50835"/>
    </source>
</evidence>
<dbReference type="InterPro" id="IPR036116">
    <property type="entry name" value="FN3_sf"/>
</dbReference>
<dbReference type="PRINTS" id="PR00109">
    <property type="entry name" value="TYRKINASE"/>
</dbReference>
<keyword evidence="5 16" id="KW-0812">Transmembrane</keyword>
<dbReference type="Pfam" id="PF07714">
    <property type="entry name" value="PK_Tyr_Ser-Thr"/>
    <property type="match status" value="1"/>
</dbReference>
<comment type="subcellular location">
    <subcellularLocation>
        <location evidence="1">Membrane</location>
        <topology evidence="1">Single-pass membrane protein</topology>
    </subcellularLocation>
</comment>
<feature type="binding site" evidence="15">
    <location>
        <position position="508"/>
    </location>
    <ligand>
        <name>ATP</name>
        <dbReference type="ChEBI" id="CHEBI:30616"/>
    </ligand>
</feature>
<dbReference type="PROSITE" id="PS00107">
    <property type="entry name" value="PROTEIN_KINASE_ATP"/>
    <property type="match status" value="1"/>
</dbReference>
<dbReference type="Gene3D" id="1.10.510.10">
    <property type="entry name" value="Transferase(Phosphotransferase) domain 1"/>
    <property type="match status" value="1"/>
</dbReference>
<comment type="similarity">
    <text evidence="2">Belongs to the protein kinase superfamily. CAMK Ser/Thr protein kinase family.</text>
</comment>
<feature type="domain" description="Ig-like" evidence="18">
    <location>
        <begin position="64"/>
        <end position="138"/>
    </location>
</feature>
<feature type="transmembrane region" description="Helical" evidence="16">
    <location>
        <begin position="36"/>
        <end position="55"/>
    </location>
</feature>
<dbReference type="SUPFAM" id="SSF49265">
    <property type="entry name" value="Fibronectin type III"/>
    <property type="match status" value="1"/>
</dbReference>
<dbReference type="PROSITE" id="PS50011">
    <property type="entry name" value="PROTEIN_KINASE_DOM"/>
    <property type="match status" value="1"/>
</dbReference>
<dbReference type="Pfam" id="PF13927">
    <property type="entry name" value="Ig_3"/>
    <property type="match status" value="2"/>
</dbReference>
<keyword evidence="13" id="KW-0393">Immunoglobulin domain</keyword>
<evidence type="ECO:0000313" key="20">
    <source>
        <dbReference type="EMBL" id="CAH3019656.1"/>
    </source>
</evidence>
<evidence type="ECO:0000256" key="4">
    <source>
        <dbReference type="ARBA" id="ARBA00022679"/>
    </source>
</evidence>
<organism evidence="20 21">
    <name type="scientific">Porites evermanni</name>
    <dbReference type="NCBI Taxonomy" id="104178"/>
    <lineage>
        <taxon>Eukaryota</taxon>
        <taxon>Metazoa</taxon>
        <taxon>Cnidaria</taxon>
        <taxon>Anthozoa</taxon>
        <taxon>Hexacorallia</taxon>
        <taxon>Scleractinia</taxon>
        <taxon>Fungiina</taxon>
        <taxon>Poritidae</taxon>
        <taxon>Porites</taxon>
    </lineage>
</organism>
<dbReference type="InterPro" id="IPR013783">
    <property type="entry name" value="Ig-like_fold"/>
</dbReference>
<dbReference type="InterPro" id="IPR007110">
    <property type="entry name" value="Ig-like_dom"/>
</dbReference>
<dbReference type="SMART" id="SM00409">
    <property type="entry name" value="IG"/>
    <property type="match status" value="2"/>
</dbReference>
<dbReference type="InterPro" id="IPR003599">
    <property type="entry name" value="Ig_sub"/>
</dbReference>
<dbReference type="PROSITE" id="PS50835">
    <property type="entry name" value="IG_LIKE"/>
    <property type="match status" value="2"/>
</dbReference>
<dbReference type="InterPro" id="IPR001245">
    <property type="entry name" value="Ser-Thr/Tyr_kinase_cat_dom"/>
</dbReference>
<dbReference type="EC" id="2.7.10.1" evidence="3"/>
<dbReference type="Gene3D" id="2.60.40.10">
    <property type="entry name" value="Immunoglobulins"/>
    <property type="match status" value="3"/>
</dbReference>
<comment type="caution">
    <text evidence="20">The sequence shown here is derived from an EMBL/GenBank/DDBJ whole genome shotgun (WGS) entry which is preliminary data.</text>
</comment>
<evidence type="ECO:0000256" key="10">
    <source>
        <dbReference type="ARBA" id="ARBA00023157"/>
    </source>
</evidence>
<dbReference type="InterPro" id="IPR000719">
    <property type="entry name" value="Prot_kinase_dom"/>
</dbReference>
<evidence type="ECO:0000256" key="12">
    <source>
        <dbReference type="ARBA" id="ARBA00023180"/>
    </source>
</evidence>
<evidence type="ECO:0000256" key="13">
    <source>
        <dbReference type="ARBA" id="ARBA00023319"/>
    </source>
</evidence>
<dbReference type="InterPro" id="IPR011009">
    <property type="entry name" value="Kinase-like_dom_sf"/>
</dbReference>
<feature type="transmembrane region" description="Helical" evidence="16">
    <location>
        <begin position="373"/>
        <end position="397"/>
    </location>
</feature>
<proteinExistence type="inferred from homology"/>
<feature type="domain" description="Protein kinase" evidence="17">
    <location>
        <begin position="474"/>
        <end position="758"/>
    </location>
</feature>
<dbReference type="SUPFAM" id="SSF56112">
    <property type="entry name" value="Protein kinase-like (PK-like)"/>
    <property type="match status" value="1"/>
</dbReference>
<evidence type="ECO:0000256" key="14">
    <source>
        <dbReference type="ARBA" id="ARBA00051243"/>
    </source>
</evidence>
<evidence type="ECO:0000259" key="17">
    <source>
        <dbReference type="PROSITE" id="PS50011"/>
    </source>
</evidence>
<evidence type="ECO:0000256" key="16">
    <source>
        <dbReference type="SAM" id="Phobius"/>
    </source>
</evidence>
<keyword evidence="9 16" id="KW-0472">Membrane</keyword>
<evidence type="ECO:0000256" key="15">
    <source>
        <dbReference type="PROSITE-ProRule" id="PRU10141"/>
    </source>
</evidence>
<dbReference type="SUPFAM" id="SSF48726">
    <property type="entry name" value="Immunoglobulin"/>
    <property type="match status" value="2"/>
</dbReference>
<gene>
    <name evidence="20" type="ORF">PEVE_00003663</name>
</gene>
<dbReference type="InterPro" id="IPR003961">
    <property type="entry name" value="FN3_dom"/>
</dbReference>
<comment type="catalytic activity">
    <reaction evidence="14">
        <text>L-tyrosyl-[protein] + ATP = O-phospho-L-tyrosyl-[protein] + ADP + H(+)</text>
        <dbReference type="Rhea" id="RHEA:10596"/>
        <dbReference type="Rhea" id="RHEA-COMP:10136"/>
        <dbReference type="Rhea" id="RHEA-COMP:20101"/>
        <dbReference type="ChEBI" id="CHEBI:15378"/>
        <dbReference type="ChEBI" id="CHEBI:30616"/>
        <dbReference type="ChEBI" id="CHEBI:46858"/>
        <dbReference type="ChEBI" id="CHEBI:61978"/>
        <dbReference type="ChEBI" id="CHEBI:456216"/>
        <dbReference type="EC" id="2.7.10.1"/>
    </reaction>
</comment>
<reference evidence="20 21" key="1">
    <citation type="submission" date="2022-05" db="EMBL/GenBank/DDBJ databases">
        <authorList>
            <consortium name="Genoscope - CEA"/>
            <person name="William W."/>
        </authorList>
    </citation>
    <scope>NUCLEOTIDE SEQUENCE [LARGE SCALE GENOMIC DNA]</scope>
</reference>
<keyword evidence="4" id="KW-0808">Transferase</keyword>
<evidence type="ECO:0000259" key="19">
    <source>
        <dbReference type="PROSITE" id="PS50853"/>
    </source>
</evidence>
<evidence type="ECO:0000256" key="11">
    <source>
        <dbReference type="ARBA" id="ARBA00023170"/>
    </source>
</evidence>
<evidence type="ECO:0000256" key="6">
    <source>
        <dbReference type="ARBA" id="ARBA00022737"/>
    </source>
</evidence>
<dbReference type="PROSITE" id="PS00109">
    <property type="entry name" value="PROTEIN_KINASE_TYR"/>
    <property type="match status" value="1"/>
</dbReference>
<evidence type="ECO:0000313" key="21">
    <source>
        <dbReference type="Proteomes" id="UP001159427"/>
    </source>
</evidence>
<keyword evidence="11" id="KW-0675">Receptor</keyword>
<feature type="domain" description="Fibronectin type-III" evidence="19">
    <location>
        <begin position="231"/>
        <end position="327"/>
    </location>
</feature>
<evidence type="ECO:0000256" key="1">
    <source>
        <dbReference type="ARBA" id="ARBA00004167"/>
    </source>
</evidence>
<dbReference type="Gene3D" id="3.30.200.20">
    <property type="entry name" value="Phosphorylase Kinase, domain 1"/>
    <property type="match status" value="1"/>
</dbReference>
<dbReference type="PIRSF" id="PIRSF000615">
    <property type="entry name" value="TyrPK_CSF1-R"/>
    <property type="match status" value="1"/>
</dbReference>
<dbReference type="InterPro" id="IPR036179">
    <property type="entry name" value="Ig-like_dom_sf"/>
</dbReference>
<protein>
    <recommendedName>
        <fullName evidence="3">receptor protein-tyrosine kinase</fullName>
        <ecNumber evidence="3">2.7.10.1</ecNumber>
    </recommendedName>
</protein>
<evidence type="ECO:0000256" key="9">
    <source>
        <dbReference type="ARBA" id="ARBA00023136"/>
    </source>
</evidence>
<keyword evidence="15" id="KW-0067">ATP-binding</keyword>
<dbReference type="SMART" id="SM00219">
    <property type="entry name" value="TyrKc"/>
    <property type="match status" value="1"/>
</dbReference>
<evidence type="ECO:0000256" key="8">
    <source>
        <dbReference type="ARBA" id="ARBA00022989"/>
    </source>
</evidence>
<dbReference type="InterPro" id="IPR017441">
    <property type="entry name" value="Protein_kinase_ATP_BS"/>
</dbReference>
<dbReference type="CDD" id="cd00192">
    <property type="entry name" value="PTKc"/>
    <property type="match status" value="1"/>
</dbReference>
<dbReference type="InterPro" id="IPR050122">
    <property type="entry name" value="RTK"/>
</dbReference>
<dbReference type="Pfam" id="PF00041">
    <property type="entry name" value="fn3"/>
    <property type="match status" value="1"/>
</dbReference>
<dbReference type="PANTHER" id="PTHR24416:SF621">
    <property type="entry name" value="TYROSINE KINASE RECEPTOR CAD96CA"/>
    <property type="match status" value="1"/>
</dbReference>
<evidence type="ECO:0000256" key="7">
    <source>
        <dbReference type="ARBA" id="ARBA00022777"/>
    </source>
</evidence>
<dbReference type="InterPro" id="IPR008266">
    <property type="entry name" value="Tyr_kinase_AS"/>
</dbReference>
<keyword evidence="7" id="KW-0418">Kinase</keyword>
<dbReference type="Proteomes" id="UP001159427">
    <property type="component" value="Unassembled WGS sequence"/>
</dbReference>
<dbReference type="SMART" id="SM00060">
    <property type="entry name" value="FN3"/>
    <property type="match status" value="1"/>
</dbReference>
<keyword evidence="6" id="KW-0677">Repeat</keyword>
<evidence type="ECO:0000256" key="5">
    <source>
        <dbReference type="ARBA" id="ARBA00022692"/>
    </source>
</evidence>
<keyword evidence="21" id="KW-1185">Reference proteome</keyword>
<keyword evidence="10" id="KW-1015">Disulfide bond</keyword>
<keyword evidence="12" id="KW-0325">Glycoprotein</keyword>
<dbReference type="PROSITE" id="PS50853">
    <property type="entry name" value="FN3"/>
    <property type="match status" value="1"/>
</dbReference>
<evidence type="ECO:0000256" key="3">
    <source>
        <dbReference type="ARBA" id="ARBA00011902"/>
    </source>
</evidence>
<sequence>MPLERKAIDLCSSWKAAHGVLYTAHRLVLFGRLDNVLFSLSLGAGWSGLFFVLFFREYIFLGPPNITDISPNTTVKEGDTVVLTCAARGNPPASITWTKDKRVVNVPIRNISREAAGSYRCTAVNGVGSPATSDVLITVQYKPTIKSVVPLLVTHSWIGQRVSLECVADGVPLPNITWKKPDESLINSVQAAKSTVEVLMQSDADFGNYTCEAANGVGADTRKVYVKQLRAPGSPNISVTTEATSLTVTWLPPIYGGGSTVTGYLVQVINSTHGIFIRNFTTPHSARKLEIPNLIKNTVYAVRVIARNKVSFGTAAEILAKTKIVELEKGKEYEFLITARNTYGESLKKGYCKRVQVPGVTVNNNSTIQDYEILHAVYITIICLLLISNIILIFVVCRMRTRSGNLYQFRSCCRAECGHNFVCYNPIAVKVEGDTQPFDVERTFEAPTYASTASADYMPLHPSTRSWEISRRQVNIVKVIGKGAFSHVAKATVNNMGGSKDNLTVAVKMLKANAPASDKKDLLSELELMKKLKPHPHVIKLLGCVTETEPVLVLIEYVPYGDLLGYLRKSRGLNDTYFKDPDMKPQTNLQAEQLMKFAWQVADGMGYLSSKKIIHRDLAARNVLVGEGEKCKVTDFGMARDVHQEDIYNKTTRGRLPVKWTAYESLMYGTYTTQSDVWSYGVLLYEILTVGGSPYPDINARKIAQKLQEGYRMPKPKHVEIKLYQIMLDCWRENPVDRPTFERLGNIMKEMERYHKTYVNLKQYDHSLYANVNDLKVV</sequence>
<evidence type="ECO:0000256" key="2">
    <source>
        <dbReference type="ARBA" id="ARBA00006692"/>
    </source>
</evidence>
<dbReference type="InterPro" id="IPR020635">
    <property type="entry name" value="Tyr_kinase_cat_dom"/>
</dbReference>
<dbReference type="InterPro" id="IPR003598">
    <property type="entry name" value="Ig_sub2"/>
</dbReference>
<name>A0ABN8LUA9_9CNID</name>
<feature type="domain" description="Ig-like" evidence="18">
    <location>
        <begin position="143"/>
        <end position="227"/>
    </location>
</feature>
<keyword evidence="15" id="KW-0547">Nucleotide-binding</keyword>
<dbReference type="EMBL" id="CALNXI010000122">
    <property type="protein sequence ID" value="CAH3019656.1"/>
    <property type="molecule type" value="Genomic_DNA"/>
</dbReference>
<dbReference type="PANTHER" id="PTHR24416">
    <property type="entry name" value="TYROSINE-PROTEIN KINASE RECEPTOR"/>
    <property type="match status" value="1"/>
</dbReference>
<dbReference type="SMART" id="SM00408">
    <property type="entry name" value="IGc2"/>
    <property type="match status" value="2"/>
</dbReference>
<keyword evidence="8 16" id="KW-1133">Transmembrane helix</keyword>
<dbReference type="CDD" id="cd00063">
    <property type="entry name" value="FN3"/>
    <property type="match status" value="1"/>
</dbReference>
<accession>A0ABN8LUA9</accession>